<comment type="function">
    <text evidence="6">Catalyzes the glycosylation of 4,4'-diaponeurosporenoate, i.e. the esterification of glucose at the C1'' position with the carboxyl group of 4,4'-diaponeurosporenic acid, to form glycosyl-4,4'-diaponeurosporenoate. This is a step in the biosynthesis of staphyloxanthin, an orange pigment present in most staphylococci strains.</text>
</comment>
<keyword evidence="3" id="KW-0328">Glycosyltransferase</keyword>
<dbReference type="Proteomes" id="UP000505377">
    <property type="component" value="Chromosome"/>
</dbReference>
<dbReference type="InterPro" id="IPR001173">
    <property type="entry name" value="Glyco_trans_2-like"/>
</dbReference>
<evidence type="ECO:0000256" key="7">
    <source>
        <dbReference type="ARBA" id="ARBA00037904"/>
    </source>
</evidence>
<dbReference type="KEGG" id="pbro:HOP40_01015"/>
<dbReference type="Pfam" id="PF00535">
    <property type="entry name" value="Glycos_transf_2"/>
    <property type="match status" value="1"/>
</dbReference>
<keyword evidence="12" id="KW-1185">Reference proteome</keyword>
<proteinExistence type="inferred from homology"/>
<accession>A0A6M6JCC3</accession>
<comment type="subcellular location">
    <subcellularLocation>
        <location evidence="1">Cell membrane</location>
    </subcellularLocation>
</comment>
<dbReference type="EMBL" id="CP053564">
    <property type="protein sequence ID" value="QJY44587.1"/>
    <property type="molecule type" value="Genomic_DNA"/>
</dbReference>
<evidence type="ECO:0000313" key="12">
    <source>
        <dbReference type="Proteomes" id="UP000505377"/>
    </source>
</evidence>
<keyword evidence="2" id="KW-1003">Cell membrane</keyword>
<reference evidence="11 12" key="1">
    <citation type="submission" date="2020-05" db="EMBL/GenBank/DDBJ databases">
        <authorList>
            <person name="Mo P."/>
        </authorList>
    </citation>
    <scope>NUCLEOTIDE SEQUENCE [LARGE SCALE GENOMIC DNA]</scope>
    <source>
        <strain evidence="11 12">Gen01</strain>
    </source>
</reference>
<sequence length="242" mass="24460">MITAVGVVVPARDEEQRIAACLDSVLAALPPGVDAAVVAVLDRCTDATASRVPPGVDVLVNDAPLTVGELRDRGLRHLLARLADRADPATTWLLSTDADSIVGPGWAHDHLRHAAAGAHAVAGLVDLDPALDGAPDPGPEYTRIVGSGLRPDGHGHVYGANLGVRADAYLAAGGFPAVVHGEDHALVGRLRAAGFRVVTALDGRVRTSARTVGRAPGGLADLLAALEGTGDRGLPGGTVAGG</sequence>
<dbReference type="AlphaFoldDB" id="A0A6M6JCC3"/>
<evidence type="ECO:0000256" key="2">
    <source>
        <dbReference type="ARBA" id="ARBA00022475"/>
    </source>
</evidence>
<evidence type="ECO:0000256" key="3">
    <source>
        <dbReference type="ARBA" id="ARBA00022676"/>
    </source>
</evidence>
<dbReference type="InterPro" id="IPR029044">
    <property type="entry name" value="Nucleotide-diphossugar_trans"/>
</dbReference>
<protein>
    <recommendedName>
        <fullName evidence="9">4,4'-diaponeurosporenoate glycosyltransferase</fullName>
    </recommendedName>
</protein>
<keyword evidence="4 11" id="KW-0808">Transferase</keyword>
<comment type="pathway">
    <text evidence="7">Carotenoid biosynthesis; staphyloxanthin biosynthesis; staphyloxanthin from farnesyl diphosphate: step 4/5.</text>
</comment>
<evidence type="ECO:0000313" key="11">
    <source>
        <dbReference type="EMBL" id="QJY44587.1"/>
    </source>
</evidence>
<feature type="domain" description="Glycosyltransferase 2-like" evidence="10">
    <location>
        <begin position="7"/>
        <end position="126"/>
    </location>
</feature>
<gene>
    <name evidence="11" type="ORF">HOP40_01015</name>
</gene>
<evidence type="ECO:0000256" key="8">
    <source>
        <dbReference type="ARBA" id="ARBA00038120"/>
    </source>
</evidence>
<evidence type="ECO:0000256" key="6">
    <source>
        <dbReference type="ARBA" id="ARBA00037281"/>
    </source>
</evidence>
<dbReference type="SUPFAM" id="SSF53448">
    <property type="entry name" value="Nucleotide-diphospho-sugar transferases"/>
    <property type="match status" value="1"/>
</dbReference>
<dbReference type="RefSeq" id="WP_172153962.1">
    <property type="nucleotide sequence ID" value="NZ_CP053564.1"/>
</dbReference>
<dbReference type="GO" id="GO:0016757">
    <property type="term" value="F:glycosyltransferase activity"/>
    <property type="evidence" value="ECO:0007669"/>
    <property type="project" value="UniProtKB-KW"/>
</dbReference>
<dbReference type="PANTHER" id="PTHR43646:SF2">
    <property type="entry name" value="GLYCOSYLTRANSFERASE 2-LIKE DOMAIN-CONTAINING PROTEIN"/>
    <property type="match status" value="1"/>
</dbReference>
<dbReference type="PANTHER" id="PTHR43646">
    <property type="entry name" value="GLYCOSYLTRANSFERASE"/>
    <property type="match status" value="1"/>
</dbReference>
<evidence type="ECO:0000256" key="5">
    <source>
        <dbReference type="ARBA" id="ARBA00023136"/>
    </source>
</evidence>
<evidence type="ECO:0000256" key="9">
    <source>
        <dbReference type="ARBA" id="ARBA00040345"/>
    </source>
</evidence>
<keyword evidence="5" id="KW-0472">Membrane</keyword>
<evidence type="ECO:0000256" key="4">
    <source>
        <dbReference type="ARBA" id="ARBA00022679"/>
    </source>
</evidence>
<dbReference type="GO" id="GO:0005886">
    <property type="term" value="C:plasma membrane"/>
    <property type="evidence" value="ECO:0007669"/>
    <property type="project" value="UniProtKB-SubCell"/>
</dbReference>
<dbReference type="Gene3D" id="3.90.550.10">
    <property type="entry name" value="Spore Coat Polysaccharide Biosynthesis Protein SpsA, Chain A"/>
    <property type="match status" value="1"/>
</dbReference>
<evidence type="ECO:0000256" key="1">
    <source>
        <dbReference type="ARBA" id="ARBA00004236"/>
    </source>
</evidence>
<name>A0A6M6JCC3_9PSEU</name>
<evidence type="ECO:0000259" key="10">
    <source>
        <dbReference type="Pfam" id="PF00535"/>
    </source>
</evidence>
<organism evidence="11 12">
    <name type="scientific">Pseudonocardia broussonetiae</name>
    <dbReference type="NCBI Taxonomy" id="2736640"/>
    <lineage>
        <taxon>Bacteria</taxon>
        <taxon>Bacillati</taxon>
        <taxon>Actinomycetota</taxon>
        <taxon>Actinomycetes</taxon>
        <taxon>Pseudonocardiales</taxon>
        <taxon>Pseudonocardiaceae</taxon>
        <taxon>Pseudonocardia</taxon>
    </lineage>
</organism>
<comment type="similarity">
    <text evidence="8">Belongs to the glycosyltransferase 2 family. CrtQ subfamily.</text>
</comment>